<dbReference type="GeneID" id="109686324"/>
<dbReference type="PANTHER" id="PTHR12062:SF32">
    <property type="entry name" value="MGAT4 FAMILY, MEMBER F"/>
    <property type="match status" value="1"/>
</dbReference>
<dbReference type="OrthoDB" id="2016523at2759"/>
<gene>
    <name evidence="2" type="primary">LOC109686324</name>
</gene>
<sequence length="810" mass="92178">MRNLLWTLTIAIALVFPIFYFIKENPFDTTSFLTLEEKELVAWQTARMQINPGRTRHLKTFKDMQRNSEPLKNVNSRILIGAPPLEKKLLTIGISSVQHLQGSYLLDTLQSLFFASSSSELKHIIVLVHLADSDRKWLNQVISNISTLFKPYIQAGQLVVINTPLKSYLPLKKLKSNRNNTPTYIAFRSKQNMDYAFLMNFATNHSDYFLMIDDDVKCVPGFVTQIATILSAWEWKFWHTDNHSSFGSKFSSLKDKEFIEESDGSPSNPAATIYTSLNVTNDSVLMNAYSVDKNFFYIKEAAAGSHLTVILDIPATLSRVQVLTGSELKEEKQLKEGQVELGYDSTNRINDCDDYVLLGILVNGILNKQVLSEESGKKVKCKEKGRIVWQIIQEQMSSEIQNHLKVFMEMQIRSPLLQHSSYTVLAGAPPQKKKLLTVGISTVLRPHGSYLLDTLQSLFQGSSEHDLEYTVVLVCLSDPDPAWLSQTVANISGLFAPHIEAQKLLMISGFLGGSLLKKGNHTSPCEGFNSRQKEDYALLMNFASNLSDYFLLMEDNVQCSPRFLSAIYWTLSAWKDLPWVMLEFSNLRASGKVFHTRDLSRLTSFFLLFHSDTPPHLLLSEFRLLLDQNVPIRFSSSIFSHVSSYSEFEDRCFPEEKEVVFGDPDNPTAVVLTNMFPGFRDRPQHAYTLNEDYFSTVDAQSGNYVTVILDRPQKIIRVAVLTGFKKKRMYQLHQGQVLLGYGLTESPRYCAHYILLGPLVRGSLDQRVYYEEDSVEKLSCIKLLVLSQEALLLIRQIKVWTEPEEEEEES</sequence>
<reference evidence="2" key="1">
    <citation type="submission" date="2025-08" db="UniProtKB">
        <authorList>
            <consortium name="RefSeq"/>
        </authorList>
    </citation>
    <scope>IDENTIFICATION</scope>
    <source>
        <tissue evidence="2">Leukocyte</tissue>
    </source>
</reference>
<name>A0A8B7UHR8_CASCN</name>
<dbReference type="Proteomes" id="UP001732720">
    <property type="component" value="Chromosome 11"/>
</dbReference>
<dbReference type="InterPro" id="IPR006759">
    <property type="entry name" value="Glyco_transf_54"/>
</dbReference>
<proteinExistence type="predicted"/>
<dbReference type="InterPro" id="IPR057279">
    <property type="entry name" value="MGAT4"/>
</dbReference>
<dbReference type="Pfam" id="PF04666">
    <property type="entry name" value="MGAT4_cons"/>
    <property type="match status" value="2"/>
</dbReference>
<dbReference type="RefSeq" id="XP_020019171.1">
    <property type="nucleotide sequence ID" value="XM_020163582.1"/>
</dbReference>
<dbReference type="KEGG" id="ccan:109686324"/>
<organism evidence="2">
    <name type="scientific">Castor canadensis</name>
    <name type="common">American beaver</name>
    <dbReference type="NCBI Taxonomy" id="51338"/>
    <lineage>
        <taxon>Eukaryota</taxon>
        <taxon>Metazoa</taxon>
        <taxon>Chordata</taxon>
        <taxon>Craniata</taxon>
        <taxon>Vertebrata</taxon>
        <taxon>Euteleostomi</taxon>
        <taxon>Mammalia</taxon>
        <taxon>Eutheria</taxon>
        <taxon>Euarchontoglires</taxon>
        <taxon>Glires</taxon>
        <taxon>Rodentia</taxon>
        <taxon>Castorimorpha</taxon>
        <taxon>Castoridae</taxon>
        <taxon>Castor</taxon>
    </lineage>
</organism>
<dbReference type="GO" id="GO:0006487">
    <property type="term" value="P:protein N-linked glycosylation"/>
    <property type="evidence" value="ECO:0007669"/>
    <property type="project" value="TreeGrafter"/>
</dbReference>
<keyword evidence="1" id="KW-1185">Reference proteome</keyword>
<dbReference type="GO" id="GO:0008375">
    <property type="term" value="F:acetylglucosaminyltransferase activity"/>
    <property type="evidence" value="ECO:0007669"/>
    <property type="project" value="TreeGrafter"/>
</dbReference>
<evidence type="ECO:0000313" key="2">
    <source>
        <dbReference type="RefSeq" id="XP_020019171.1"/>
    </source>
</evidence>
<evidence type="ECO:0000313" key="1">
    <source>
        <dbReference type="Proteomes" id="UP001732720"/>
    </source>
</evidence>
<protein>
    <submittedName>
        <fullName evidence="2">Alpha-1,3-mannosyl-glycoprotein 4-beta-N-acetylglucosaminyltransferase C-like</fullName>
    </submittedName>
</protein>
<accession>A0A8B7UHR8</accession>
<dbReference type="PANTHER" id="PTHR12062">
    <property type="entry name" value="N-ACETYLGLUCOSAMINYLTRANSFERASE VI"/>
    <property type="match status" value="1"/>
</dbReference>
<dbReference type="AlphaFoldDB" id="A0A8B7UHR8"/>